<dbReference type="InterPro" id="IPR036179">
    <property type="entry name" value="Ig-like_dom_sf"/>
</dbReference>
<keyword evidence="4" id="KW-0677">Repeat</keyword>
<keyword evidence="6" id="KW-0904">Protein phosphatase</keyword>
<dbReference type="SMART" id="SM00409">
    <property type="entry name" value="IG"/>
    <property type="match status" value="1"/>
</dbReference>
<keyword evidence="5" id="KW-0378">Hydrolase</keyword>
<sequence>MLPGESDEMSITLGPPDPPVGVVTAADSSPVTVSWAAVEDTDRYTVTFTLAQGTNQQGLCPSGSHIACTRVEGVTTASIPVGEDVESVDDMLRAYTTYEVTVVAVSDARGTSSPSDTRTLTTPQTGAGEAPRNVSAEVQSSSEISVQWSGLTNVDWSMDSLQSTEFCTQQQTVETRNRVKTIHWEMVRTMSGGQITLPGLSSSTNYSISVAAVNQNGDVGLRSGAVMEQTQQGTPRVGDQGGGNTGTIAAAIIVPLLVIIVAVVVIGLLFIWWRRRGTSEKSYLTTSRKPAENNPPPVHYSKASENSHTDEKFSEPVISRFPEDKHALEGERVVFRVKVGGVPRPKLTWYHDGVEVTPDYSRDLGEDGTLSMPSAEAKHSGVYKLLAVNRAGSMEKEVKLFVKREGEPSPFVARKQVTFSPVPVDSFGQYVASGHANDNRVFRDQYTELDRDADLPKTIGTSPELKLLNRFGNITVYDNNRIVLRPLEGHADCQRDFINACYVDGYKFRNKFIATQGPLPKTIVDFWRLVWQEKPPTIVMVTNLKEGTKIKCQQYWPESGTKNFGPFEITISEEQTLADYTTRTLLVQLKGSSECPLKVTQFHFTAWPDHGVPDYATPILAFHKKIRKQHRPSKGPLLMHCSAGVGRTGTLITIDRVLDQIAKERVVDIAGVIQHLRGQRMKMVQNPEQYIFINDAILEAITCGDTQIGASDLRRSIQNLSRRDPRTSMTGFESQFKVLEQVSPQPDQVPREKALDNPTKNRSEDFLPGDRWRVVLKGETEDYIHAVAVNGYKQQRAFIIAQSPMQSTARDFWKMVYDRKCGVIVMLCDLVESGKEACYKYWPSSGVQHVGEFTIDILGEEELEGFTLRTFGVLHKKTNKSHQVQQIYIQGWAPDGQCSNLGSITAVIAEVTKIQQRTGNNPILVHCSDTVNRSGMFCAIATTIERCKTEGVVDVFQVVKALRVQKPGAVRSVMQYHSLFETVLVYLDSFDTYGNFQDL</sequence>
<dbReference type="CDD" id="cd00047">
    <property type="entry name" value="PTPc"/>
    <property type="match status" value="1"/>
</dbReference>
<dbReference type="InterPro" id="IPR013098">
    <property type="entry name" value="Ig_I-set"/>
</dbReference>
<organism evidence="16">
    <name type="scientific">Geodia cydonium</name>
    <name type="common">Sponge</name>
    <dbReference type="NCBI Taxonomy" id="6047"/>
    <lineage>
        <taxon>Eukaryota</taxon>
        <taxon>Metazoa</taxon>
        <taxon>Porifera</taxon>
        <taxon>Demospongiae</taxon>
        <taxon>Heteroscleromorpha</taxon>
        <taxon>Tetractinellida</taxon>
        <taxon>Astrophorina</taxon>
        <taxon>Geodiidae</taxon>
        <taxon>Geodia</taxon>
    </lineage>
</organism>
<dbReference type="InterPro" id="IPR003961">
    <property type="entry name" value="FN3_dom"/>
</dbReference>
<comment type="subcellular location">
    <subcellularLocation>
        <location evidence="1">Membrane</location>
        <topology evidence="1">Single-pass membrane protein</topology>
    </subcellularLocation>
</comment>
<dbReference type="SUPFAM" id="SSF52799">
    <property type="entry name" value="(Phosphotyrosine protein) phosphatases II"/>
    <property type="match status" value="2"/>
</dbReference>
<evidence type="ECO:0000256" key="4">
    <source>
        <dbReference type="ARBA" id="ARBA00022737"/>
    </source>
</evidence>
<evidence type="ECO:0000256" key="10">
    <source>
        <dbReference type="SAM" id="MobiDB-lite"/>
    </source>
</evidence>
<evidence type="ECO:0000256" key="5">
    <source>
        <dbReference type="ARBA" id="ARBA00022801"/>
    </source>
</evidence>
<evidence type="ECO:0000256" key="2">
    <source>
        <dbReference type="ARBA" id="ARBA00013064"/>
    </source>
</evidence>
<feature type="domain" description="Tyrosine-protein phosphatase" evidence="12">
    <location>
        <begin position="442"/>
        <end position="700"/>
    </location>
</feature>
<dbReference type="Pfam" id="PF00102">
    <property type="entry name" value="Y_phosphatase"/>
    <property type="match status" value="2"/>
</dbReference>
<feature type="region of interest" description="Disordered" evidence="10">
    <location>
        <begin position="108"/>
        <end position="141"/>
    </location>
</feature>
<protein>
    <recommendedName>
        <fullName evidence="2">protein-tyrosine-phosphatase</fullName>
        <ecNumber evidence="2">3.1.3.48</ecNumber>
    </recommendedName>
</protein>
<dbReference type="InterPro" id="IPR000387">
    <property type="entry name" value="Tyr_Pase_dom"/>
</dbReference>
<evidence type="ECO:0000256" key="11">
    <source>
        <dbReference type="SAM" id="Phobius"/>
    </source>
</evidence>
<comment type="catalytic activity">
    <reaction evidence="9">
        <text>O-phospho-L-tyrosyl-[protein] + H2O = L-tyrosyl-[protein] + phosphate</text>
        <dbReference type="Rhea" id="RHEA:10684"/>
        <dbReference type="Rhea" id="RHEA-COMP:10136"/>
        <dbReference type="Rhea" id="RHEA-COMP:20101"/>
        <dbReference type="ChEBI" id="CHEBI:15377"/>
        <dbReference type="ChEBI" id="CHEBI:43474"/>
        <dbReference type="ChEBI" id="CHEBI:46858"/>
        <dbReference type="ChEBI" id="CHEBI:61978"/>
        <dbReference type="EC" id="3.1.3.48"/>
    </reaction>
</comment>
<feature type="region of interest" description="Disordered" evidence="10">
    <location>
        <begin position="743"/>
        <end position="763"/>
    </location>
</feature>
<dbReference type="PROSITE" id="PS00383">
    <property type="entry name" value="TYR_PHOSPHATASE_1"/>
    <property type="match status" value="1"/>
</dbReference>
<dbReference type="SUPFAM" id="SSF49265">
    <property type="entry name" value="Fibronectin type III"/>
    <property type="match status" value="1"/>
</dbReference>
<dbReference type="PROSITE" id="PS50056">
    <property type="entry name" value="TYR_PHOSPHATASE_2"/>
    <property type="match status" value="2"/>
</dbReference>
<feature type="domain" description="Fibronectin type-III" evidence="15">
    <location>
        <begin position="130"/>
        <end position="233"/>
    </location>
</feature>
<evidence type="ECO:0000256" key="1">
    <source>
        <dbReference type="ARBA" id="ARBA00004167"/>
    </source>
</evidence>
<gene>
    <name evidence="16" type="primary">rptp</name>
</gene>
<dbReference type="InterPro" id="IPR013783">
    <property type="entry name" value="Ig-like_fold"/>
</dbReference>
<feature type="domain" description="Tyrosine-protein phosphatase" evidence="12">
    <location>
        <begin position="732"/>
        <end position="986"/>
    </location>
</feature>
<dbReference type="GO" id="GO:0004725">
    <property type="term" value="F:protein tyrosine phosphatase activity"/>
    <property type="evidence" value="ECO:0007669"/>
    <property type="project" value="UniProtKB-EC"/>
</dbReference>
<dbReference type="InterPro" id="IPR003599">
    <property type="entry name" value="Ig_sub"/>
</dbReference>
<dbReference type="PRINTS" id="PR00700">
    <property type="entry name" value="PRTYPHPHTASE"/>
</dbReference>
<dbReference type="PANTHER" id="PTHR19134:SF449">
    <property type="entry name" value="TYROSINE-PROTEIN PHOSPHATASE 1"/>
    <property type="match status" value="1"/>
</dbReference>
<evidence type="ECO:0000256" key="3">
    <source>
        <dbReference type="ARBA" id="ARBA00022729"/>
    </source>
</evidence>
<evidence type="ECO:0000256" key="6">
    <source>
        <dbReference type="ARBA" id="ARBA00022912"/>
    </source>
</evidence>
<keyword evidence="11" id="KW-0812">Transmembrane</keyword>
<dbReference type="PANTHER" id="PTHR19134">
    <property type="entry name" value="RECEPTOR-TYPE TYROSINE-PROTEIN PHOSPHATASE"/>
    <property type="match status" value="1"/>
</dbReference>
<feature type="transmembrane region" description="Helical" evidence="11">
    <location>
        <begin position="248"/>
        <end position="273"/>
    </location>
</feature>
<dbReference type="InterPro" id="IPR029021">
    <property type="entry name" value="Prot-tyrosine_phosphatase-like"/>
</dbReference>
<keyword evidence="3" id="KW-0732">Signal</keyword>
<reference evidence="16" key="2">
    <citation type="journal article" date="2001" name="Gene">
        <title>Receptor protein-tyrosine phosphatases: origin of domains (catalytic domain, Ig-related domain, fibronectin type III module) based on the sequence of the sponge Geodia cydonium.</title>
        <authorList>
            <person name="Muller C.I."/>
            <person name="Blumbach B."/>
            <person name="Krasko A."/>
            <person name="Schroder H.C."/>
        </authorList>
    </citation>
    <scope>NUCLEOTIDE SEQUENCE</scope>
</reference>
<dbReference type="Pfam" id="PF00041">
    <property type="entry name" value="fn3"/>
    <property type="match status" value="1"/>
</dbReference>
<proteinExistence type="evidence at transcript level"/>
<dbReference type="SMART" id="SM00060">
    <property type="entry name" value="FN3"/>
    <property type="match status" value="2"/>
</dbReference>
<dbReference type="SUPFAM" id="SSF48726">
    <property type="entry name" value="Immunoglobulin"/>
    <property type="match status" value="1"/>
</dbReference>
<evidence type="ECO:0000256" key="9">
    <source>
        <dbReference type="ARBA" id="ARBA00051722"/>
    </source>
</evidence>
<accession>Q9BI03</accession>
<evidence type="ECO:0000259" key="15">
    <source>
        <dbReference type="PROSITE" id="PS50853"/>
    </source>
</evidence>
<evidence type="ECO:0000259" key="12">
    <source>
        <dbReference type="PROSITE" id="PS50055"/>
    </source>
</evidence>
<dbReference type="SMART" id="SM00194">
    <property type="entry name" value="PTPc"/>
    <property type="match status" value="2"/>
</dbReference>
<evidence type="ECO:0000256" key="7">
    <source>
        <dbReference type="ARBA" id="ARBA00023136"/>
    </source>
</evidence>
<dbReference type="PROSITE" id="PS50835">
    <property type="entry name" value="IG_LIKE"/>
    <property type="match status" value="1"/>
</dbReference>
<evidence type="ECO:0000256" key="8">
    <source>
        <dbReference type="ARBA" id="ARBA00023170"/>
    </source>
</evidence>
<keyword evidence="8 16" id="KW-0675">Receptor</keyword>
<dbReference type="PROSITE" id="PS50853">
    <property type="entry name" value="FN3"/>
    <property type="match status" value="2"/>
</dbReference>
<dbReference type="GO" id="GO:0016020">
    <property type="term" value="C:membrane"/>
    <property type="evidence" value="ECO:0007669"/>
    <property type="project" value="UniProtKB-SubCell"/>
</dbReference>
<dbReference type="AlphaFoldDB" id="Q9BI03"/>
<dbReference type="Gene3D" id="3.90.190.10">
    <property type="entry name" value="Protein tyrosine phosphatase superfamily"/>
    <property type="match status" value="2"/>
</dbReference>
<evidence type="ECO:0000259" key="13">
    <source>
        <dbReference type="PROSITE" id="PS50056"/>
    </source>
</evidence>
<keyword evidence="11" id="KW-1133">Transmembrane helix</keyword>
<name>Q9BI03_GEOCY</name>
<feature type="compositionally biased region" description="Basic and acidic residues" evidence="10">
    <location>
        <begin position="305"/>
        <end position="314"/>
    </location>
</feature>
<dbReference type="InterPro" id="IPR036116">
    <property type="entry name" value="FN3_sf"/>
</dbReference>
<dbReference type="InterPro" id="IPR016130">
    <property type="entry name" value="Tyr_Pase_AS"/>
</dbReference>
<dbReference type="FunFam" id="3.90.190.10:FF:000102">
    <property type="entry name" value="Receptor-type tyrosine-protein phosphatase"/>
    <property type="match status" value="1"/>
</dbReference>
<dbReference type="InterPro" id="IPR000242">
    <property type="entry name" value="PTP_cat"/>
</dbReference>
<dbReference type="FunFam" id="3.90.190.10:FF:000185">
    <property type="entry name" value="Predicted protein"/>
    <property type="match status" value="1"/>
</dbReference>
<feature type="compositionally biased region" description="Polar residues" evidence="10">
    <location>
        <begin position="109"/>
        <end position="125"/>
    </location>
</feature>
<feature type="domain" description="Ig-like" evidence="14">
    <location>
        <begin position="316"/>
        <end position="401"/>
    </location>
</feature>
<evidence type="ECO:0000259" key="14">
    <source>
        <dbReference type="PROSITE" id="PS50835"/>
    </source>
</evidence>
<reference evidence="16" key="1">
    <citation type="submission" date="2000-03" db="EMBL/GenBank/DDBJ databases">
        <authorList>
            <person name="Mueller W.E.G."/>
        </authorList>
    </citation>
    <scope>NUCLEOTIDE SEQUENCE</scope>
</reference>
<dbReference type="SMART" id="SM00404">
    <property type="entry name" value="PTPc_motif"/>
    <property type="match status" value="2"/>
</dbReference>
<feature type="domain" description="Fibronectin type-III" evidence="15">
    <location>
        <begin position="15"/>
        <end position="125"/>
    </location>
</feature>
<dbReference type="InterPro" id="IPR050348">
    <property type="entry name" value="Protein-Tyr_Phosphatase"/>
</dbReference>
<dbReference type="Gene3D" id="2.60.40.10">
    <property type="entry name" value="Immunoglobulins"/>
    <property type="match status" value="3"/>
</dbReference>
<dbReference type="EC" id="3.1.3.48" evidence="2"/>
<feature type="compositionally biased region" description="Basic and acidic residues" evidence="10">
    <location>
        <begin position="749"/>
        <end position="763"/>
    </location>
</feature>
<feature type="domain" description="Tyrosine specific protein phosphatases" evidence="13">
    <location>
        <begin position="902"/>
        <end position="977"/>
    </location>
</feature>
<dbReference type="CDD" id="cd00063">
    <property type="entry name" value="FN3"/>
    <property type="match status" value="2"/>
</dbReference>
<dbReference type="EMBL" id="AJ276275">
    <property type="protein sequence ID" value="CAC33882.1"/>
    <property type="molecule type" value="mRNA"/>
</dbReference>
<dbReference type="InterPro" id="IPR007110">
    <property type="entry name" value="Ig-like_dom"/>
</dbReference>
<feature type="region of interest" description="Disordered" evidence="10">
    <location>
        <begin position="282"/>
        <end position="314"/>
    </location>
</feature>
<dbReference type="InterPro" id="IPR003595">
    <property type="entry name" value="Tyr_Pase_cat"/>
</dbReference>
<evidence type="ECO:0000313" key="16">
    <source>
        <dbReference type="EMBL" id="CAC33882.1"/>
    </source>
</evidence>
<dbReference type="PROSITE" id="PS50055">
    <property type="entry name" value="TYR_PHOSPHATASE_PTP"/>
    <property type="match status" value="2"/>
</dbReference>
<feature type="domain" description="Tyrosine specific protein phosphatases" evidence="13">
    <location>
        <begin position="620"/>
        <end position="691"/>
    </location>
</feature>
<keyword evidence="7 11" id="KW-0472">Membrane</keyword>
<dbReference type="Pfam" id="PF07679">
    <property type="entry name" value="I-set"/>
    <property type="match status" value="1"/>
</dbReference>